<reference evidence="2" key="2">
    <citation type="journal article" date="2023" name="Plants (Basel)">
        <title>Annotation of the Turnera subulata (Passifloraceae) Draft Genome Reveals the S-Locus Evolved after the Divergence of Turneroideae from Passifloroideae in a Stepwise Manner.</title>
        <authorList>
            <person name="Henning P.M."/>
            <person name="Roalson E.H."/>
            <person name="Mir W."/>
            <person name="McCubbin A.G."/>
            <person name="Shore J.S."/>
        </authorList>
    </citation>
    <scope>NUCLEOTIDE SEQUENCE</scope>
    <source>
        <strain evidence="2">F60SS</strain>
    </source>
</reference>
<sequence>MSAFLAANYDWVNNIFDLLRPWKVNDGPSNRKVWIRAKGIPLHAWSNGFFHILVSTFGSLISIAPETENKTKLDFAFLQIITTVSKSISWDISATIDGSTFQIVIEEHQQPIASPIAPFHSNISFHSSLNTISKTPSSKPSNSHPSPSCSAAHSGTPAASSGLKSSDPFKLMPIIENSNQPENCRACPKVLTSQSGLALASCNDTPSGTPIPTPARLFLNSSTDSSSPYSQDSTPDSSSPPSGLSSPIPVISFNNSDPCPTNFKPTTSLIKSAQSLPALHIYGFSSQPKSNHPSTSPPPTIQPTISAYSPSLPTPAHNPYNLSPKPDPPHNSCPSSSSDEADLTLQVGNSLGWDCSNNLTRTREEAIALIQKEGFDWCSSRTA</sequence>
<keyword evidence="3" id="KW-1185">Reference proteome</keyword>
<feature type="region of interest" description="Disordered" evidence="1">
    <location>
        <begin position="210"/>
        <end position="251"/>
    </location>
</feature>
<comment type="caution">
    <text evidence="2">The sequence shown here is derived from an EMBL/GenBank/DDBJ whole genome shotgun (WGS) entry which is preliminary data.</text>
</comment>
<accession>A0A9Q0G3A6</accession>
<dbReference type="Proteomes" id="UP001141552">
    <property type="component" value="Unassembled WGS sequence"/>
</dbReference>
<feature type="compositionally biased region" description="Low complexity" evidence="1">
    <location>
        <begin position="131"/>
        <end position="154"/>
    </location>
</feature>
<protein>
    <recommendedName>
        <fullName evidence="4">DUF4283 domain-containing protein</fullName>
    </recommendedName>
</protein>
<evidence type="ECO:0000313" key="3">
    <source>
        <dbReference type="Proteomes" id="UP001141552"/>
    </source>
</evidence>
<dbReference type="PANTHER" id="PTHR34427:SF5">
    <property type="entry name" value="DUF4283 DOMAIN-CONTAINING PROTEIN"/>
    <property type="match status" value="1"/>
</dbReference>
<feature type="region of interest" description="Disordered" evidence="1">
    <location>
        <begin position="283"/>
        <end position="341"/>
    </location>
</feature>
<dbReference type="EMBL" id="JAKUCV010002756">
    <property type="protein sequence ID" value="KAJ4841520.1"/>
    <property type="molecule type" value="Genomic_DNA"/>
</dbReference>
<proteinExistence type="predicted"/>
<evidence type="ECO:0008006" key="4">
    <source>
        <dbReference type="Google" id="ProtNLM"/>
    </source>
</evidence>
<dbReference type="AlphaFoldDB" id="A0A9Q0G3A6"/>
<gene>
    <name evidence="2" type="ORF">Tsubulata_012677</name>
</gene>
<dbReference type="OrthoDB" id="1000944at2759"/>
<evidence type="ECO:0000313" key="2">
    <source>
        <dbReference type="EMBL" id="KAJ4841520.1"/>
    </source>
</evidence>
<feature type="region of interest" description="Disordered" evidence="1">
    <location>
        <begin position="131"/>
        <end position="164"/>
    </location>
</feature>
<reference evidence="2" key="1">
    <citation type="submission" date="2022-02" db="EMBL/GenBank/DDBJ databases">
        <authorList>
            <person name="Henning P.M."/>
            <person name="McCubbin A.G."/>
            <person name="Shore J.S."/>
        </authorList>
    </citation>
    <scope>NUCLEOTIDE SEQUENCE</scope>
    <source>
        <strain evidence="2">F60SS</strain>
        <tissue evidence="2">Leaves</tissue>
    </source>
</reference>
<evidence type="ECO:0000256" key="1">
    <source>
        <dbReference type="SAM" id="MobiDB-lite"/>
    </source>
</evidence>
<name>A0A9Q0G3A6_9ROSI</name>
<dbReference type="PANTHER" id="PTHR34427">
    <property type="entry name" value="DUF4283 DOMAIN PROTEIN"/>
    <property type="match status" value="1"/>
</dbReference>
<feature type="compositionally biased region" description="Low complexity" evidence="1">
    <location>
        <begin position="221"/>
        <end position="251"/>
    </location>
</feature>
<organism evidence="2 3">
    <name type="scientific">Turnera subulata</name>
    <dbReference type="NCBI Taxonomy" id="218843"/>
    <lineage>
        <taxon>Eukaryota</taxon>
        <taxon>Viridiplantae</taxon>
        <taxon>Streptophyta</taxon>
        <taxon>Embryophyta</taxon>
        <taxon>Tracheophyta</taxon>
        <taxon>Spermatophyta</taxon>
        <taxon>Magnoliopsida</taxon>
        <taxon>eudicotyledons</taxon>
        <taxon>Gunneridae</taxon>
        <taxon>Pentapetalae</taxon>
        <taxon>rosids</taxon>
        <taxon>fabids</taxon>
        <taxon>Malpighiales</taxon>
        <taxon>Passifloraceae</taxon>
        <taxon>Turnera</taxon>
    </lineage>
</organism>